<dbReference type="InterPro" id="IPR020667">
    <property type="entry name" value="DNA_mismatch_repair_MutL"/>
</dbReference>
<evidence type="ECO:0000259" key="8">
    <source>
        <dbReference type="SMART" id="SM01340"/>
    </source>
</evidence>
<keyword evidence="10" id="KW-1185">Reference proteome</keyword>
<dbReference type="Gene3D" id="3.30.565.10">
    <property type="entry name" value="Histidine kinase-like ATPase, C-terminal domain"/>
    <property type="match status" value="1"/>
</dbReference>
<dbReference type="EMBL" id="JBHRYJ010000001">
    <property type="protein sequence ID" value="MFC3674212.1"/>
    <property type="molecule type" value="Genomic_DNA"/>
</dbReference>
<accession>A0ABV7VB61</accession>
<dbReference type="InterPro" id="IPR037198">
    <property type="entry name" value="MutL_C_sf"/>
</dbReference>
<dbReference type="InterPro" id="IPR014790">
    <property type="entry name" value="MutL_C"/>
</dbReference>
<keyword evidence="4 5" id="KW-0234">DNA repair</keyword>
<keyword evidence="9" id="KW-0255">Endonuclease</keyword>
<feature type="domain" description="MutL C-terminal dimerisation" evidence="7">
    <location>
        <begin position="437"/>
        <end position="580"/>
    </location>
</feature>
<name>A0ABV7VB61_9PROT</name>
<evidence type="ECO:0000259" key="7">
    <source>
        <dbReference type="SMART" id="SM00853"/>
    </source>
</evidence>
<dbReference type="Gene3D" id="3.30.230.10">
    <property type="match status" value="1"/>
</dbReference>
<dbReference type="CDD" id="cd03482">
    <property type="entry name" value="MutL_Trans_MutL"/>
    <property type="match status" value="1"/>
</dbReference>
<dbReference type="InterPro" id="IPR014721">
    <property type="entry name" value="Ribsml_uS5_D2-typ_fold_subgr"/>
</dbReference>
<dbReference type="NCBIfam" id="NF000953">
    <property type="entry name" value="PRK00095.2-4"/>
    <property type="match status" value="1"/>
</dbReference>
<keyword evidence="9" id="KW-0378">Hydrolase</keyword>
<dbReference type="InterPro" id="IPR013507">
    <property type="entry name" value="DNA_mismatch_S5_2-like"/>
</dbReference>
<dbReference type="InterPro" id="IPR042120">
    <property type="entry name" value="MutL_C_dimsub"/>
</dbReference>
<evidence type="ECO:0000256" key="2">
    <source>
        <dbReference type="ARBA" id="ARBA00021975"/>
    </source>
</evidence>
<evidence type="ECO:0000256" key="6">
    <source>
        <dbReference type="SAM" id="MobiDB-lite"/>
    </source>
</evidence>
<dbReference type="SMART" id="SM01340">
    <property type="entry name" value="DNA_mis_repair"/>
    <property type="match status" value="1"/>
</dbReference>
<dbReference type="InterPro" id="IPR042121">
    <property type="entry name" value="MutL_C_regsub"/>
</dbReference>
<dbReference type="InterPro" id="IPR038973">
    <property type="entry name" value="MutL/Mlh/Pms-like"/>
</dbReference>
<evidence type="ECO:0000313" key="10">
    <source>
        <dbReference type="Proteomes" id="UP001595711"/>
    </source>
</evidence>
<dbReference type="Pfam" id="PF01119">
    <property type="entry name" value="DNA_mis_repair"/>
    <property type="match status" value="1"/>
</dbReference>
<comment type="function">
    <text evidence="5">This protein is involved in the repair of mismatches in DNA. It is required for dam-dependent methyl-directed DNA mismatch repair. May act as a 'molecular matchmaker', a protein that promotes the formation of a stable complex between two or more DNA-binding proteins in an ATP-dependent manner without itself being part of a final effector complex.</text>
</comment>
<evidence type="ECO:0000256" key="4">
    <source>
        <dbReference type="ARBA" id="ARBA00023204"/>
    </source>
</evidence>
<protein>
    <recommendedName>
        <fullName evidence="2 5">DNA mismatch repair protein MutL</fullName>
    </recommendedName>
</protein>
<dbReference type="InterPro" id="IPR020568">
    <property type="entry name" value="Ribosomal_Su5_D2-typ_SF"/>
</dbReference>
<proteinExistence type="inferred from homology"/>
<dbReference type="RefSeq" id="WP_379720760.1">
    <property type="nucleotide sequence ID" value="NZ_JBHRYJ010000001.1"/>
</dbReference>
<dbReference type="Pfam" id="PF08676">
    <property type="entry name" value="MutL_C"/>
    <property type="match status" value="1"/>
</dbReference>
<dbReference type="Gene3D" id="3.30.1370.100">
    <property type="entry name" value="MutL, C-terminal domain, regulatory subdomain"/>
    <property type="match status" value="1"/>
</dbReference>
<organism evidence="9 10">
    <name type="scientific">Ferrovibrio xuzhouensis</name>
    <dbReference type="NCBI Taxonomy" id="1576914"/>
    <lineage>
        <taxon>Bacteria</taxon>
        <taxon>Pseudomonadati</taxon>
        <taxon>Pseudomonadota</taxon>
        <taxon>Alphaproteobacteria</taxon>
        <taxon>Rhodospirillales</taxon>
        <taxon>Rhodospirillaceae</taxon>
        <taxon>Ferrovibrio</taxon>
    </lineage>
</organism>
<gene>
    <name evidence="5 9" type="primary">mutL</name>
    <name evidence="9" type="ORF">ACFOOQ_01575</name>
</gene>
<dbReference type="Gene3D" id="3.30.1540.20">
    <property type="entry name" value="MutL, C-terminal domain, dimerisation subdomain"/>
    <property type="match status" value="1"/>
</dbReference>
<comment type="caution">
    <text evidence="9">The sequence shown here is derived from an EMBL/GenBank/DDBJ whole genome shotgun (WGS) entry which is preliminary data.</text>
</comment>
<dbReference type="NCBIfam" id="TIGR00585">
    <property type="entry name" value="mutl"/>
    <property type="match status" value="1"/>
</dbReference>
<sequence>MTIRRLPETLVNRIAAGEVIERPASAIKELVENAIDAGATRIDIAIAGGGRNLISVADDGKGMGPDELPVAVERHATSKLPSDDLMDIRWLGFRGEALPSIGAVGRMAITSRRAADEAASSIEIDAGRVGPVKPAAAGPGTRIEVRDLFYAVPARLKFLKSDRSEELAVQEIVRRLAMAHPDIAFTLQQDGRMAFRAGAIAPDLMQAGLEARRLARLEQILGRDFADNALPIEAVREGIRLTGHAGLPTYNRGNAQHQYLFVNGRPVRDKLFVGAVRGAYADFLSHDRHPVAALFLEVPADEVDVNVHPAKAEVRFRDAGLVRGLIVGALRHALAEAGHRASTTVAQAALGALRPQAAPNLNLPFGGGSRWRGYDNLRPATVPGMAEAAALYNAPQGDFSTTAASGDEAGLPPGARGGADAETPAPVPLQAYPLGAARAQLHETYIVAQTTDGIVIVDQHAAHERLVYERMKQHLDAGRVPRQALLLPEVVELSEAEAVRLAARSDELAELGLVLEGFGGGAVVVREVPALLGDVAVQTLVRDLADALAEYDSVQPLKERLEEVCGTMACHGSVRAGRRLTLDEMNALLRQMEATPHSGQCNHGRPTYVELRLADIEKLFGRR</sequence>
<dbReference type="GO" id="GO:0004519">
    <property type="term" value="F:endonuclease activity"/>
    <property type="evidence" value="ECO:0007669"/>
    <property type="project" value="UniProtKB-KW"/>
</dbReference>
<dbReference type="SMART" id="SM00853">
    <property type="entry name" value="MutL_C"/>
    <property type="match status" value="1"/>
</dbReference>
<dbReference type="PROSITE" id="PS00058">
    <property type="entry name" value="DNA_MISMATCH_REPAIR_1"/>
    <property type="match status" value="1"/>
</dbReference>
<reference evidence="10" key="1">
    <citation type="journal article" date="2019" name="Int. J. Syst. Evol. Microbiol.">
        <title>The Global Catalogue of Microorganisms (GCM) 10K type strain sequencing project: providing services to taxonomists for standard genome sequencing and annotation.</title>
        <authorList>
            <consortium name="The Broad Institute Genomics Platform"/>
            <consortium name="The Broad Institute Genome Sequencing Center for Infectious Disease"/>
            <person name="Wu L."/>
            <person name="Ma J."/>
        </authorList>
    </citation>
    <scope>NUCLEOTIDE SEQUENCE [LARGE SCALE GENOMIC DNA]</scope>
    <source>
        <strain evidence="10">KCTC 42182</strain>
    </source>
</reference>
<dbReference type="SUPFAM" id="SSF54211">
    <property type="entry name" value="Ribosomal protein S5 domain 2-like"/>
    <property type="match status" value="1"/>
</dbReference>
<dbReference type="InterPro" id="IPR036890">
    <property type="entry name" value="HATPase_C_sf"/>
</dbReference>
<evidence type="ECO:0000256" key="3">
    <source>
        <dbReference type="ARBA" id="ARBA00022763"/>
    </source>
</evidence>
<feature type="region of interest" description="Disordered" evidence="6">
    <location>
        <begin position="399"/>
        <end position="423"/>
    </location>
</feature>
<keyword evidence="3 5" id="KW-0227">DNA damage</keyword>
<dbReference type="HAMAP" id="MF_00149">
    <property type="entry name" value="DNA_mis_repair"/>
    <property type="match status" value="1"/>
</dbReference>
<feature type="domain" description="DNA mismatch repair protein S5" evidence="8">
    <location>
        <begin position="217"/>
        <end position="335"/>
    </location>
</feature>
<dbReference type="InterPro" id="IPR002099">
    <property type="entry name" value="MutL/Mlh/PMS"/>
</dbReference>
<dbReference type="CDD" id="cd16926">
    <property type="entry name" value="HATPase_MutL-MLH-PMS-like"/>
    <property type="match status" value="1"/>
</dbReference>
<dbReference type="InterPro" id="IPR014762">
    <property type="entry name" value="DNA_mismatch_repair_CS"/>
</dbReference>
<dbReference type="SUPFAM" id="SSF118116">
    <property type="entry name" value="DNA mismatch repair protein MutL"/>
    <property type="match status" value="1"/>
</dbReference>
<evidence type="ECO:0000256" key="1">
    <source>
        <dbReference type="ARBA" id="ARBA00006082"/>
    </source>
</evidence>
<dbReference type="PANTHER" id="PTHR10073:SF12">
    <property type="entry name" value="DNA MISMATCH REPAIR PROTEIN MLH1"/>
    <property type="match status" value="1"/>
</dbReference>
<keyword evidence="9" id="KW-0540">Nuclease</keyword>
<evidence type="ECO:0000256" key="5">
    <source>
        <dbReference type="HAMAP-Rule" id="MF_00149"/>
    </source>
</evidence>
<dbReference type="Proteomes" id="UP001595711">
    <property type="component" value="Unassembled WGS sequence"/>
</dbReference>
<evidence type="ECO:0000313" key="9">
    <source>
        <dbReference type="EMBL" id="MFC3674212.1"/>
    </source>
</evidence>
<dbReference type="Pfam" id="PF13589">
    <property type="entry name" value="HATPase_c_3"/>
    <property type="match status" value="1"/>
</dbReference>
<dbReference type="SUPFAM" id="SSF55874">
    <property type="entry name" value="ATPase domain of HSP90 chaperone/DNA topoisomerase II/histidine kinase"/>
    <property type="match status" value="1"/>
</dbReference>
<dbReference type="PANTHER" id="PTHR10073">
    <property type="entry name" value="DNA MISMATCH REPAIR PROTEIN MLH, PMS, MUTL"/>
    <property type="match status" value="1"/>
</dbReference>
<comment type="similarity">
    <text evidence="1 5">Belongs to the DNA mismatch repair MutL/HexB family.</text>
</comment>